<proteinExistence type="predicted"/>
<reference evidence="1 2" key="1">
    <citation type="submission" date="2020-08" db="EMBL/GenBank/DDBJ databases">
        <title>Genomic Encyclopedia of Type Strains, Phase IV (KMG-IV): sequencing the most valuable type-strain genomes for metagenomic binning, comparative biology and taxonomic classification.</title>
        <authorList>
            <person name="Goeker M."/>
        </authorList>
    </citation>
    <scope>NUCLEOTIDE SEQUENCE [LARGE SCALE GENOMIC DNA]</scope>
    <source>
        <strain evidence="1 2">DSM 26287</strain>
    </source>
</reference>
<organism evidence="1 2">
    <name type="scientific">Thalassotalea piscium</name>
    <dbReference type="NCBI Taxonomy" id="1230533"/>
    <lineage>
        <taxon>Bacteria</taxon>
        <taxon>Pseudomonadati</taxon>
        <taxon>Pseudomonadota</taxon>
        <taxon>Gammaproteobacteria</taxon>
        <taxon>Alteromonadales</taxon>
        <taxon>Colwelliaceae</taxon>
        <taxon>Thalassotalea</taxon>
    </lineage>
</organism>
<comment type="caution">
    <text evidence="1">The sequence shown here is derived from an EMBL/GenBank/DDBJ whole genome shotgun (WGS) entry which is preliminary data.</text>
</comment>
<dbReference type="RefSeq" id="WP_184423663.1">
    <property type="nucleotide sequence ID" value="NZ_AP027362.1"/>
</dbReference>
<gene>
    <name evidence="1" type="ORF">HNQ55_001352</name>
</gene>
<dbReference type="EMBL" id="JACHHU010000008">
    <property type="protein sequence ID" value="MBB6542852.1"/>
    <property type="molecule type" value="Genomic_DNA"/>
</dbReference>
<protein>
    <recommendedName>
        <fullName evidence="3">DUF1353 domain-containing protein</fullName>
    </recommendedName>
</protein>
<dbReference type="Pfam" id="PF07087">
    <property type="entry name" value="DUF1353"/>
    <property type="match status" value="1"/>
</dbReference>
<dbReference type="Proteomes" id="UP000537141">
    <property type="component" value="Unassembled WGS sequence"/>
</dbReference>
<accession>A0A7X0TT43</accession>
<evidence type="ECO:0000313" key="1">
    <source>
        <dbReference type="EMBL" id="MBB6542852.1"/>
    </source>
</evidence>
<name>A0A7X0TT43_9GAMM</name>
<sequence>MSTFQGEAITRWLPNREMQLLENFAFIDSKKLKWLAPIDSIVDGSSIPRIFWTVIGSPFVGKHRRASIIHDVYCQTKERPYKLVHKMFYEAMRCDGVSYLKAKVMYLAVKLGGPKWRE</sequence>
<evidence type="ECO:0008006" key="3">
    <source>
        <dbReference type="Google" id="ProtNLM"/>
    </source>
</evidence>
<keyword evidence="2" id="KW-1185">Reference proteome</keyword>
<dbReference type="AlphaFoldDB" id="A0A7X0TT43"/>
<evidence type="ECO:0000313" key="2">
    <source>
        <dbReference type="Proteomes" id="UP000537141"/>
    </source>
</evidence>
<dbReference type="InterPro" id="IPR010767">
    <property type="entry name" value="Phage_CGC-2007_Cje0229"/>
</dbReference>